<feature type="region of interest" description="Disordered" evidence="1">
    <location>
        <begin position="35"/>
        <end position="59"/>
    </location>
</feature>
<sequence length="378" mass="41780">MSITTEKNIIRRASGLLSNISSPFANHRASFLLHTSEPSENSEEMAKWSTRGQRAKSVSNGPSPIFVQTFHEVHTSSAHNSPRKEIRIVTSQRTLMASSKSKAATQSLLAPHAYHYTKSSSSANSSSQGYRVASQRLSSSSRSMDQLIMGDDIKELLESSDFQAAFTCPLSMSPILDEPNSPESESDETFLFSPRQRSKSLQPYAASSRMERSIETTSSIGYNLELPYESTDSPYWKAPQEKRLSKEDYASWIRFENPVDLLSPTPSSQITSSSVFSSYSFHTGEAEPEDRPLEAYSMTREETQSYMGDSPIDATFCRHSHSDLGSSSQNFGARSSAGLFLSPNSALAHHIPASSHHSLRKKISQSFKDAFGKSTQNV</sequence>
<comment type="caution">
    <text evidence="2">The sequence shown here is derived from an EMBL/GenBank/DDBJ whole genome shotgun (WGS) entry which is preliminary data.</text>
</comment>
<dbReference type="OrthoDB" id="2499298at2759"/>
<dbReference type="AlphaFoldDB" id="A0A0L6UCX3"/>
<dbReference type="Proteomes" id="UP000037035">
    <property type="component" value="Unassembled WGS sequence"/>
</dbReference>
<keyword evidence="3" id="KW-1185">Reference proteome</keyword>
<evidence type="ECO:0000313" key="3">
    <source>
        <dbReference type="Proteomes" id="UP000037035"/>
    </source>
</evidence>
<accession>A0A0L6UCX3</accession>
<protein>
    <submittedName>
        <fullName evidence="2">Uncharacterized protein</fullName>
    </submittedName>
</protein>
<reference evidence="2 3" key="1">
    <citation type="submission" date="2015-08" db="EMBL/GenBank/DDBJ databases">
        <title>Next Generation Sequencing and Analysis of the Genome of Puccinia sorghi L Schw, the Causal Agent of Maize Common Rust.</title>
        <authorList>
            <person name="Rochi L."/>
            <person name="Burguener G."/>
            <person name="Darino M."/>
            <person name="Turjanski A."/>
            <person name="Kreff E."/>
            <person name="Dieguez M.J."/>
            <person name="Sacco F."/>
        </authorList>
    </citation>
    <scope>NUCLEOTIDE SEQUENCE [LARGE SCALE GENOMIC DNA]</scope>
    <source>
        <strain evidence="2 3">RO10H11247</strain>
    </source>
</reference>
<organism evidence="2 3">
    <name type="scientific">Puccinia sorghi</name>
    <dbReference type="NCBI Taxonomy" id="27349"/>
    <lineage>
        <taxon>Eukaryota</taxon>
        <taxon>Fungi</taxon>
        <taxon>Dikarya</taxon>
        <taxon>Basidiomycota</taxon>
        <taxon>Pucciniomycotina</taxon>
        <taxon>Pucciniomycetes</taxon>
        <taxon>Pucciniales</taxon>
        <taxon>Pucciniaceae</taxon>
        <taxon>Puccinia</taxon>
    </lineage>
</organism>
<proteinExistence type="predicted"/>
<dbReference type="VEuPathDB" id="FungiDB:VP01_72g8"/>
<feature type="compositionally biased region" description="Polar residues" evidence="1">
    <location>
        <begin position="50"/>
        <end position="59"/>
    </location>
</feature>
<feature type="region of interest" description="Disordered" evidence="1">
    <location>
        <begin position="118"/>
        <end position="137"/>
    </location>
</feature>
<gene>
    <name evidence="2" type="ORF">VP01_72g8</name>
</gene>
<dbReference type="EMBL" id="LAVV01012717">
    <property type="protein sequence ID" value="KNZ46404.1"/>
    <property type="molecule type" value="Genomic_DNA"/>
</dbReference>
<evidence type="ECO:0000313" key="2">
    <source>
        <dbReference type="EMBL" id="KNZ46404.1"/>
    </source>
</evidence>
<feature type="region of interest" description="Disordered" evidence="1">
    <location>
        <begin position="174"/>
        <end position="212"/>
    </location>
</feature>
<evidence type="ECO:0000256" key="1">
    <source>
        <dbReference type="SAM" id="MobiDB-lite"/>
    </source>
</evidence>
<name>A0A0L6UCX3_9BASI</name>